<dbReference type="GO" id="GO:0005524">
    <property type="term" value="F:ATP binding"/>
    <property type="evidence" value="ECO:0007669"/>
    <property type="project" value="UniProtKB-KW"/>
</dbReference>
<dbReference type="AlphaFoldDB" id="A0A1A9GQ64"/>
<feature type="region of interest" description="Disordered" evidence="5">
    <location>
        <begin position="1"/>
        <end position="27"/>
    </location>
</feature>
<evidence type="ECO:0000256" key="4">
    <source>
        <dbReference type="ARBA" id="ARBA00022840"/>
    </source>
</evidence>
<dbReference type="PRINTS" id="PR00983">
    <property type="entry name" value="TRNASYNTHCYS"/>
</dbReference>
<dbReference type="PANTHER" id="PTHR10890:SF3">
    <property type="entry name" value="CYSTEINE--TRNA LIGASE, CYTOPLASMIC"/>
    <property type="match status" value="1"/>
</dbReference>
<evidence type="ECO:0000256" key="1">
    <source>
        <dbReference type="ARBA" id="ARBA00011245"/>
    </source>
</evidence>
<dbReference type="EC" id="6.3.1.13" evidence="7"/>
<dbReference type="Proteomes" id="UP000077868">
    <property type="component" value="Chromosome"/>
</dbReference>
<gene>
    <name evidence="7" type="primary">mshC_2</name>
    <name evidence="7" type="ORF">I601_4058</name>
</gene>
<dbReference type="InterPro" id="IPR014729">
    <property type="entry name" value="Rossmann-like_a/b/a_fold"/>
</dbReference>
<dbReference type="KEGG" id="ndk:I601_4058"/>
<dbReference type="GO" id="GO:0005829">
    <property type="term" value="C:cytosol"/>
    <property type="evidence" value="ECO:0007669"/>
    <property type="project" value="TreeGrafter"/>
</dbReference>
<dbReference type="EMBL" id="CP015079">
    <property type="protein sequence ID" value="ANH40454.1"/>
    <property type="molecule type" value="Genomic_DNA"/>
</dbReference>
<evidence type="ECO:0000256" key="2">
    <source>
        <dbReference type="ARBA" id="ARBA00022598"/>
    </source>
</evidence>
<dbReference type="PATRIC" id="fig|1300347.3.peg.4064"/>
<dbReference type="InterPro" id="IPR024909">
    <property type="entry name" value="Cys-tRNA/MSH_ligase"/>
</dbReference>
<protein>
    <submittedName>
        <fullName evidence="7">L-cysteine:1D-myo-inositol 2-amino-2-deoxy-alpha-D-glucopyranoside ligase</fullName>
        <ecNumber evidence="7">6.3.1.13</ecNumber>
    </submittedName>
</protein>
<dbReference type="GO" id="GO:0035446">
    <property type="term" value="F:cysteine-glucosaminylinositol ligase activity"/>
    <property type="evidence" value="ECO:0007669"/>
    <property type="project" value="UniProtKB-EC"/>
</dbReference>
<dbReference type="Pfam" id="PF01406">
    <property type="entry name" value="tRNA-synt_1e"/>
    <property type="match status" value="1"/>
</dbReference>
<comment type="subunit">
    <text evidence="1">Monomer.</text>
</comment>
<feature type="compositionally biased region" description="Polar residues" evidence="5">
    <location>
        <begin position="1"/>
        <end position="18"/>
    </location>
</feature>
<sequence length="389" mass="41579">MTPTSMSSGTADPTQRTGKTPPAPVSLRLDGRALPVVGTARVYTCGITPYDVTHLGHAATFVWADVLTSVLQSTGVDVHACRNITDVDDVLTTAARERGRYYDEFALAQEAVFDQSMRALRVATPAACPRARHHVDAVQQLAQGLLDAGAAYERDRTVWFRGAHVVGQAGLDPERARALSTAFGDEPDSADKDHPFDVAVWRPSTEEHPAWPSPWGWGRPGWHAECAAMALNVQGSSVDVLVGGDDLVFPHHAYQAAMVEALTGVTPFARSLLHVGEVRLDGEKMAKSTGNLVLVDDVLHTCTPAALRTLIVDRDHREPWSFETADLHGAEARLERLYAAAGRGGATPAAVAAATAPLLDGLDVRTALDVAESEGGEAARRVVQLLRLG</sequence>
<dbReference type="GO" id="GO:0006423">
    <property type="term" value="P:cysteinyl-tRNA aminoacylation"/>
    <property type="evidence" value="ECO:0007669"/>
    <property type="project" value="TreeGrafter"/>
</dbReference>
<keyword evidence="2 7" id="KW-0436">Ligase</keyword>
<dbReference type="STRING" id="1300347.I601_4058"/>
<organism evidence="7 8">
    <name type="scientific">Nocardioides dokdonensis FR1436</name>
    <dbReference type="NCBI Taxonomy" id="1300347"/>
    <lineage>
        <taxon>Bacteria</taxon>
        <taxon>Bacillati</taxon>
        <taxon>Actinomycetota</taxon>
        <taxon>Actinomycetes</taxon>
        <taxon>Propionibacteriales</taxon>
        <taxon>Nocardioidaceae</taxon>
        <taxon>Nocardioides</taxon>
    </lineage>
</organism>
<dbReference type="SUPFAM" id="SSF52374">
    <property type="entry name" value="Nucleotidylyl transferase"/>
    <property type="match status" value="1"/>
</dbReference>
<feature type="domain" description="tRNA synthetases class I catalytic" evidence="6">
    <location>
        <begin position="40"/>
        <end position="330"/>
    </location>
</feature>
<keyword evidence="8" id="KW-1185">Reference proteome</keyword>
<dbReference type="PANTHER" id="PTHR10890">
    <property type="entry name" value="CYSTEINYL-TRNA SYNTHETASE"/>
    <property type="match status" value="1"/>
</dbReference>
<name>A0A1A9GQ64_9ACTN</name>
<keyword evidence="4" id="KW-0067">ATP-binding</keyword>
<keyword evidence="3" id="KW-0547">Nucleotide-binding</keyword>
<evidence type="ECO:0000256" key="3">
    <source>
        <dbReference type="ARBA" id="ARBA00022741"/>
    </source>
</evidence>
<dbReference type="RefSeq" id="WP_084527892.1">
    <property type="nucleotide sequence ID" value="NZ_CP015079.1"/>
</dbReference>
<evidence type="ECO:0000313" key="8">
    <source>
        <dbReference type="Proteomes" id="UP000077868"/>
    </source>
</evidence>
<proteinExistence type="predicted"/>
<evidence type="ECO:0000259" key="6">
    <source>
        <dbReference type="Pfam" id="PF01406"/>
    </source>
</evidence>
<accession>A0A1A9GQ64</accession>
<dbReference type="GO" id="GO:0004817">
    <property type="term" value="F:cysteine-tRNA ligase activity"/>
    <property type="evidence" value="ECO:0007669"/>
    <property type="project" value="TreeGrafter"/>
</dbReference>
<dbReference type="InterPro" id="IPR032678">
    <property type="entry name" value="tRNA-synt_1_cat_dom"/>
</dbReference>
<dbReference type="Gene3D" id="3.40.50.620">
    <property type="entry name" value="HUPs"/>
    <property type="match status" value="1"/>
</dbReference>
<reference evidence="7 8" key="1">
    <citation type="submission" date="2016-03" db="EMBL/GenBank/DDBJ databases">
        <title>Complete genome sequence of a soil Actinobacterium, Nocardioides dokdonensis FR1436.</title>
        <authorList>
            <person name="Kwon S.-K."/>
            <person name="Kim K."/>
            <person name="Kim J.F."/>
        </authorList>
    </citation>
    <scope>NUCLEOTIDE SEQUENCE [LARGE SCALE GENOMIC DNA]</scope>
    <source>
        <strain evidence="7 8">FR1436</strain>
    </source>
</reference>
<evidence type="ECO:0000313" key="7">
    <source>
        <dbReference type="EMBL" id="ANH40454.1"/>
    </source>
</evidence>
<evidence type="ECO:0000256" key="5">
    <source>
        <dbReference type="SAM" id="MobiDB-lite"/>
    </source>
</evidence>